<dbReference type="Pfam" id="PF14559">
    <property type="entry name" value="TPR_19"/>
    <property type="match status" value="1"/>
</dbReference>
<proteinExistence type="predicted"/>
<comment type="caution">
    <text evidence="2">The sequence shown here is derived from an EMBL/GenBank/DDBJ whole genome shotgun (WGS) entry which is preliminary data.</text>
</comment>
<protein>
    <submittedName>
        <fullName evidence="2">Tetratricopeptide repeat protein</fullName>
    </submittedName>
</protein>
<feature type="repeat" description="TPR" evidence="1">
    <location>
        <begin position="110"/>
        <end position="143"/>
    </location>
</feature>
<keyword evidence="3" id="KW-1185">Reference proteome</keyword>
<feature type="repeat" description="TPR" evidence="1">
    <location>
        <begin position="76"/>
        <end position="109"/>
    </location>
</feature>
<dbReference type="PANTHER" id="PTHR44366:SF1">
    <property type="entry name" value="UDP-N-ACETYLGLUCOSAMINE--PEPTIDE N-ACETYLGLUCOSAMINYLTRANSFERASE 110 KDA SUBUNIT"/>
    <property type="match status" value="1"/>
</dbReference>
<keyword evidence="1" id="KW-0802">TPR repeat</keyword>
<dbReference type="PANTHER" id="PTHR44366">
    <property type="entry name" value="UDP-N-ACETYLGLUCOSAMINE--PEPTIDE N-ACETYLGLUCOSAMINYLTRANSFERASE 110 KDA SUBUNIT"/>
    <property type="match status" value="1"/>
</dbReference>
<dbReference type="EMBL" id="VHSH01000001">
    <property type="protein sequence ID" value="TQV83537.1"/>
    <property type="molecule type" value="Genomic_DNA"/>
</dbReference>
<reference evidence="2 3" key="1">
    <citation type="submission" date="2019-06" db="EMBL/GenBank/DDBJ databases">
        <title>Whole genome sequence for Rhodospirillaceae sp. R148.</title>
        <authorList>
            <person name="Wang G."/>
        </authorList>
    </citation>
    <scope>NUCLEOTIDE SEQUENCE [LARGE SCALE GENOMIC DNA]</scope>
    <source>
        <strain evidence="2 3">R148</strain>
    </source>
</reference>
<gene>
    <name evidence="2" type="ORF">FKG95_02815</name>
</gene>
<sequence>MRSAQMNSAQKTESAVTFFRAGDFRRAKEICEAILADKPRHTQARHLLAVIAFELGKPDEGISHFETLAAISPDHPGVHADLAKALASAGRIDEAIAAFRVALSIVPEDVSLLNNLGSLLAGQGELSEAVSSFEAAVEANDRLPVSHYNLAKALRDSGDPQRAIQHYKRTLELDPGFATAWRNLGNLYLDVGEVDLAAEAYEKGVRIKWSPEAKKPPDQSHLKTSRSKLQHDIEQLAFLLENGKVDRKFEQVLSDYRAVLDDLPVMEDGGSLVAVSAENQKRLAPYFNRLIHWPQSPSLAGPAVNPDLDRAEIETAYFKNAPGIVHVDDFLSPAALQEIRQFCLESTIWYRHHYKMGYVGAFMEDGFVSPLLLQIADELRNGFPRIFGAATLRKLWGFKYDSRLSGIPVHADFAAVNVNFWVTPDAANRDPQSGGLVVWDKEAPLDWDFATYNADEQAMRRFLTESGAKAHNIPYRENRMVMFNSDLIHETGELNFEEGYENRRVNVTMLYGKRENAG</sequence>
<dbReference type="InterPro" id="IPR037919">
    <property type="entry name" value="OGT"/>
</dbReference>
<dbReference type="AlphaFoldDB" id="A0A545U234"/>
<dbReference type="Proteomes" id="UP000315252">
    <property type="component" value="Unassembled WGS sequence"/>
</dbReference>
<dbReference type="SMART" id="SM00028">
    <property type="entry name" value="TPR"/>
    <property type="match status" value="5"/>
</dbReference>
<organism evidence="2 3">
    <name type="scientific">Denitrobaculum tricleocarpae</name>
    <dbReference type="NCBI Taxonomy" id="2591009"/>
    <lineage>
        <taxon>Bacteria</taxon>
        <taxon>Pseudomonadati</taxon>
        <taxon>Pseudomonadota</taxon>
        <taxon>Alphaproteobacteria</taxon>
        <taxon>Rhodospirillales</taxon>
        <taxon>Rhodospirillaceae</taxon>
        <taxon>Denitrobaculum</taxon>
    </lineage>
</organism>
<dbReference type="Gene3D" id="1.25.40.10">
    <property type="entry name" value="Tetratricopeptide repeat domain"/>
    <property type="match status" value="2"/>
</dbReference>
<dbReference type="Pfam" id="PF13432">
    <property type="entry name" value="TPR_16"/>
    <property type="match status" value="1"/>
</dbReference>
<dbReference type="GO" id="GO:0097363">
    <property type="term" value="F:protein O-acetylglucosaminyltransferase activity"/>
    <property type="evidence" value="ECO:0007669"/>
    <property type="project" value="TreeGrafter"/>
</dbReference>
<name>A0A545U234_9PROT</name>
<dbReference type="GO" id="GO:0006493">
    <property type="term" value="P:protein O-linked glycosylation"/>
    <property type="evidence" value="ECO:0007669"/>
    <property type="project" value="InterPro"/>
</dbReference>
<evidence type="ECO:0000313" key="2">
    <source>
        <dbReference type="EMBL" id="TQV83537.1"/>
    </source>
</evidence>
<evidence type="ECO:0000256" key="1">
    <source>
        <dbReference type="PROSITE-ProRule" id="PRU00339"/>
    </source>
</evidence>
<dbReference type="InterPro" id="IPR011990">
    <property type="entry name" value="TPR-like_helical_dom_sf"/>
</dbReference>
<dbReference type="InterPro" id="IPR019734">
    <property type="entry name" value="TPR_rpt"/>
</dbReference>
<evidence type="ECO:0000313" key="3">
    <source>
        <dbReference type="Proteomes" id="UP000315252"/>
    </source>
</evidence>
<accession>A0A545U234</accession>
<feature type="repeat" description="TPR" evidence="1">
    <location>
        <begin position="144"/>
        <end position="177"/>
    </location>
</feature>
<dbReference type="PROSITE" id="PS50005">
    <property type="entry name" value="TPR"/>
    <property type="match status" value="4"/>
</dbReference>
<dbReference type="SUPFAM" id="SSF51197">
    <property type="entry name" value="Clavaminate synthase-like"/>
    <property type="match status" value="1"/>
</dbReference>
<dbReference type="OrthoDB" id="9809392at2"/>
<dbReference type="SUPFAM" id="SSF48452">
    <property type="entry name" value="TPR-like"/>
    <property type="match status" value="1"/>
</dbReference>
<feature type="repeat" description="TPR" evidence="1">
    <location>
        <begin position="178"/>
        <end position="211"/>
    </location>
</feature>